<sequence>MPAAAPKVESFSKCDTIVVPDSDLEEVTPTLLKENIAPSMAANPRQFARIAKSTTLDSDDRDPDEECDEGDENFEALMDAVFDEDEEAKENAAAARENDDNGRNAFSMLMQGSKTQGIGGRRAVPASKNNKAQQQKKRPRGGKMWRGSTGPHKYPPPQNQVPDCKGFIVDGFRYRFPTQKNTFFLTHFHADHYGGIPYRWDEGPIYCTPTTARLLAMRFKVSAACIHQIKIGGPPVRVQGVDVIALDANHCPGAAMFLFKVRKTGRMHLHTGDLRYDRQRIDLRKTLRIPAGFRLSTIFLDTTYLRPSCRFISQQQAISQAAERLSRVLRVESRNALTSAMGLDGKDKSTLVVVGAYTIGKERFLWGLLRACFTEKEKIHVSPSKLRILKCLEDLQIDDLLRLTTDKSKARVHLTEMGKLNMPTLRGMLGNQFARVVALRPTGHAKRVHEAVSRDERVRIISVPYSEHSSFDELGHFIADAKAVTRGQALSFVPTVQSVGSKRGAGMADTRSELEALVRKV</sequence>
<dbReference type="InterPro" id="IPR011084">
    <property type="entry name" value="DRMBL"/>
</dbReference>
<feature type="compositionally biased region" description="Basic residues" evidence="6">
    <location>
        <begin position="134"/>
        <end position="143"/>
    </location>
</feature>
<reference evidence="8 9" key="1">
    <citation type="submission" date="2017-12" db="EMBL/GenBank/DDBJ databases">
        <title>Sequencing, de novo assembly and annotation of complete genome of a new Thraustochytrid species, strain FCC1311.</title>
        <authorList>
            <person name="Sedici K."/>
            <person name="Godart F."/>
            <person name="Aiese Cigliano R."/>
            <person name="Sanseverino W."/>
            <person name="Barakat M."/>
            <person name="Ortet P."/>
            <person name="Marechal E."/>
            <person name="Cagnac O."/>
            <person name="Amato A."/>
        </authorList>
    </citation>
    <scope>NUCLEOTIDE SEQUENCE [LARGE SCALE GENOMIC DNA]</scope>
</reference>
<dbReference type="SMART" id="SM00849">
    <property type="entry name" value="Lactamase_B"/>
    <property type="match status" value="1"/>
</dbReference>
<dbReference type="InParanoid" id="A0A2R5GSP4"/>
<dbReference type="GO" id="GO:0005634">
    <property type="term" value="C:nucleus"/>
    <property type="evidence" value="ECO:0007669"/>
    <property type="project" value="UniProtKB-SubCell"/>
</dbReference>
<dbReference type="GO" id="GO:0035312">
    <property type="term" value="F:5'-3' DNA exonuclease activity"/>
    <property type="evidence" value="ECO:0007669"/>
    <property type="project" value="TreeGrafter"/>
</dbReference>
<gene>
    <name evidence="8" type="ORF">FCC1311_090032</name>
</gene>
<dbReference type="Gene3D" id="3.40.50.12650">
    <property type="match status" value="1"/>
</dbReference>
<dbReference type="PANTHER" id="PTHR23240">
    <property type="entry name" value="DNA CROSS-LINK REPAIR PROTEIN PSO2/SNM1-RELATED"/>
    <property type="match status" value="1"/>
</dbReference>
<evidence type="ECO:0000313" key="9">
    <source>
        <dbReference type="Proteomes" id="UP000241890"/>
    </source>
</evidence>
<keyword evidence="3" id="KW-0227">DNA damage</keyword>
<feature type="region of interest" description="Disordered" evidence="6">
    <location>
        <begin position="52"/>
        <end position="71"/>
    </location>
</feature>
<dbReference type="SUPFAM" id="SSF56281">
    <property type="entry name" value="Metallo-hydrolase/oxidoreductase"/>
    <property type="match status" value="1"/>
</dbReference>
<comment type="caution">
    <text evidence="8">The sequence shown here is derived from an EMBL/GenBank/DDBJ whole genome shotgun (WGS) entry which is preliminary data.</text>
</comment>
<dbReference type="Pfam" id="PF07522">
    <property type="entry name" value="DRMBL"/>
    <property type="match status" value="1"/>
</dbReference>
<dbReference type="InterPro" id="IPR036866">
    <property type="entry name" value="RibonucZ/Hydroxyglut_hydro"/>
</dbReference>
<comment type="similarity">
    <text evidence="2">Belongs to the DNA repair metallo-beta-lactamase (DRMBL) family.</text>
</comment>
<evidence type="ECO:0000256" key="1">
    <source>
        <dbReference type="ARBA" id="ARBA00004123"/>
    </source>
</evidence>
<feature type="compositionally biased region" description="Acidic residues" evidence="6">
    <location>
        <begin position="57"/>
        <end position="71"/>
    </location>
</feature>
<dbReference type="PANTHER" id="PTHR23240:SF6">
    <property type="entry name" value="DNA CROSS-LINK REPAIR 1A PROTEIN"/>
    <property type="match status" value="1"/>
</dbReference>
<feature type="domain" description="Metallo-beta-lactamase" evidence="7">
    <location>
        <begin position="71"/>
        <end position="315"/>
    </location>
</feature>
<evidence type="ECO:0000256" key="3">
    <source>
        <dbReference type="ARBA" id="ARBA00022763"/>
    </source>
</evidence>
<feature type="region of interest" description="Disordered" evidence="6">
    <location>
        <begin position="85"/>
        <end position="160"/>
    </location>
</feature>
<dbReference type="GO" id="GO:0006303">
    <property type="term" value="P:double-strand break repair via nonhomologous end joining"/>
    <property type="evidence" value="ECO:0007669"/>
    <property type="project" value="TreeGrafter"/>
</dbReference>
<dbReference type="CDD" id="cd16273">
    <property type="entry name" value="SNM1A-1C-like_MBL-fold"/>
    <property type="match status" value="1"/>
</dbReference>
<evidence type="ECO:0000313" key="8">
    <source>
        <dbReference type="EMBL" id="GBG32778.1"/>
    </source>
</evidence>
<dbReference type="FunCoup" id="A0A2R5GSP4">
    <property type="interactions" value="1"/>
</dbReference>
<evidence type="ECO:0000256" key="4">
    <source>
        <dbReference type="ARBA" id="ARBA00023204"/>
    </source>
</evidence>
<protein>
    <submittedName>
        <fullName evidence="8">DNA cross-link repair 1A protein</fullName>
    </submittedName>
</protein>
<dbReference type="AlphaFoldDB" id="A0A2R5GSP4"/>
<dbReference type="OrthoDB" id="262529at2759"/>
<dbReference type="Proteomes" id="UP000241890">
    <property type="component" value="Unassembled WGS sequence"/>
</dbReference>
<keyword evidence="5" id="KW-0539">Nucleus</keyword>
<dbReference type="GO" id="GO:0036297">
    <property type="term" value="P:interstrand cross-link repair"/>
    <property type="evidence" value="ECO:0007669"/>
    <property type="project" value="TreeGrafter"/>
</dbReference>
<evidence type="ECO:0000256" key="6">
    <source>
        <dbReference type="SAM" id="MobiDB-lite"/>
    </source>
</evidence>
<evidence type="ECO:0000259" key="7">
    <source>
        <dbReference type="SMART" id="SM00849"/>
    </source>
</evidence>
<evidence type="ECO:0000256" key="5">
    <source>
        <dbReference type="ARBA" id="ARBA00023242"/>
    </source>
</evidence>
<comment type="subcellular location">
    <subcellularLocation>
        <location evidence="1">Nucleus</location>
    </subcellularLocation>
</comment>
<dbReference type="GO" id="GO:0003684">
    <property type="term" value="F:damaged DNA binding"/>
    <property type="evidence" value="ECO:0007669"/>
    <property type="project" value="TreeGrafter"/>
</dbReference>
<proteinExistence type="inferred from homology"/>
<keyword evidence="9" id="KW-1185">Reference proteome</keyword>
<accession>A0A2R5GSP4</accession>
<keyword evidence="4" id="KW-0234">DNA repair</keyword>
<evidence type="ECO:0000256" key="2">
    <source>
        <dbReference type="ARBA" id="ARBA00010304"/>
    </source>
</evidence>
<dbReference type="EMBL" id="BEYU01000129">
    <property type="protein sequence ID" value="GBG32778.1"/>
    <property type="molecule type" value="Genomic_DNA"/>
</dbReference>
<dbReference type="Gene3D" id="3.60.15.10">
    <property type="entry name" value="Ribonuclease Z/Hydroxyacylglutathione hydrolase-like"/>
    <property type="match status" value="1"/>
</dbReference>
<name>A0A2R5GSP4_9STRA</name>
<dbReference type="InterPro" id="IPR001279">
    <property type="entry name" value="Metallo-B-lactamas"/>
</dbReference>
<organism evidence="8 9">
    <name type="scientific">Hondaea fermentalgiana</name>
    <dbReference type="NCBI Taxonomy" id="2315210"/>
    <lineage>
        <taxon>Eukaryota</taxon>
        <taxon>Sar</taxon>
        <taxon>Stramenopiles</taxon>
        <taxon>Bigyra</taxon>
        <taxon>Labyrinthulomycetes</taxon>
        <taxon>Thraustochytrida</taxon>
        <taxon>Thraustochytriidae</taxon>
        <taxon>Hondaea</taxon>
    </lineage>
</organism>